<protein>
    <submittedName>
        <fullName evidence="1">Uncharacterized protein</fullName>
    </submittedName>
</protein>
<sequence>MKRIALLTFAMLMGIFCYAQSEHLKFSGIPIGGTINQFQEKLVHKGYSLDRLINSRLSIGSRAFKGKFIGKNVLLYVYYDEHTKIVYRVKAVMQSLSESIADQRYQEIQTMLLQKYDNGYSDEGQHERKPSLSIFPKRYKTYSDEEYDWTKCYGKIDVFISKDESYINYPYVFNVHIDYWDQLNLDKHNKKLLDEL</sequence>
<comment type="caution">
    <text evidence="1">The sequence shown here is derived from an EMBL/GenBank/DDBJ whole genome shotgun (WGS) entry which is preliminary data.</text>
</comment>
<evidence type="ECO:0000313" key="2">
    <source>
        <dbReference type="Proteomes" id="UP000283868"/>
    </source>
</evidence>
<evidence type="ECO:0000313" key="1">
    <source>
        <dbReference type="EMBL" id="RRF88413.1"/>
    </source>
</evidence>
<reference evidence="1 2" key="1">
    <citation type="submission" date="2018-08" db="EMBL/GenBank/DDBJ databases">
        <title>Comparative analysis of Prevotella intermedia strains.</title>
        <authorList>
            <person name="Moon J.-H."/>
            <person name="Lee J.-H."/>
        </authorList>
    </citation>
    <scope>NUCLEOTIDE SEQUENCE [LARGE SCALE GENOMIC DNA]</scope>
    <source>
        <strain evidence="1 2">ATCC 15033</strain>
    </source>
</reference>
<dbReference type="EMBL" id="QXEN01000001">
    <property type="protein sequence ID" value="RRF88413.1"/>
    <property type="molecule type" value="Genomic_DNA"/>
</dbReference>
<dbReference type="Proteomes" id="UP000283868">
    <property type="component" value="Unassembled WGS sequence"/>
</dbReference>
<organism evidence="1 2">
    <name type="scientific">Prevotella intermedia</name>
    <dbReference type="NCBI Taxonomy" id="28131"/>
    <lineage>
        <taxon>Bacteria</taxon>
        <taxon>Pseudomonadati</taxon>
        <taxon>Bacteroidota</taxon>
        <taxon>Bacteroidia</taxon>
        <taxon>Bacteroidales</taxon>
        <taxon>Prevotellaceae</taxon>
        <taxon>Prevotella</taxon>
    </lineage>
</organism>
<accession>A0A3R8G9R5</accession>
<dbReference type="AlphaFoldDB" id="A0A3R8G9R5"/>
<keyword evidence="2" id="KW-1185">Reference proteome</keyword>
<gene>
    <name evidence="1" type="ORF">D2S45_00730</name>
</gene>
<proteinExistence type="predicted"/>
<dbReference type="RefSeq" id="WP_124139042.1">
    <property type="nucleotide sequence ID" value="NZ_QXEM01000001.1"/>
</dbReference>
<name>A0A3R8G9R5_PREIN</name>